<keyword evidence="5" id="KW-1185">Reference proteome</keyword>
<proteinExistence type="inferred from homology"/>
<reference evidence="3 5" key="1">
    <citation type="submission" date="2016-10" db="EMBL/GenBank/DDBJ databases">
        <title>Draft genome sequences of four alkaliphilic bacteria belonging to the Anaerobacillus genus.</title>
        <authorList>
            <person name="Bassil N.M."/>
            <person name="Lloyd J.R."/>
        </authorList>
    </citation>
    <scope>NUCLEOTIDE SEQUENCE [LARGE SCALE GENOMIC DNA]</scope>
    <source>
        <strain evidence="3 5">NB2006</strain>
    </source>
</reference>
<sequence>MKVTCLQFDIVFGNPSANKQRVQEEITKAMVGAPDVIVLPELWTTGYDLTRLDDIADTNGAESQLFLSNLAKEHHVNIVGGSIAKKTDAGITNTTYFFNRSGDCIGEYSKVHLFKLMDEHLYLKAGNTKGHFKLDGISSSGVICYDIRFPEWLRAHTTDGAEIVFVVAQWPLARLEHWRTLLISRAIENQCYIVACNRSGSDPNNEFAGHSMIIDPWGEVVAEASKHPEHLTATLDLEKVPQVRKQIPIFADRRTDLY</sequence>
<accession>A0A1S2LEU2</accession>
<evidence type="ECO:0000313" key="5">
    <source>
        <dbReference type="Proteomes" id="UP000180175"/>
    </source>
</evidence>
<evidence type="ECO:0000259" key="2">
    <source>
        <dbReference type="PROSITE" id="PS50263"/>
    </source>
</evidence>
<dbReference type="Gene3D" id="3.60.110.10">
    <property type="entry name" value="Carbon-nitrogen hydrolase"/>
    <property type="match status" value="1"/>
</dbReference>
<dbReference type="EMBL" id="CP063356">
    <property type="protein sequence ID" value="QOY35471.1"/>
    <property type="molecule type" value="Genomic_DNA"/>
</dbReference>
<evidence type="ECO:0000313" key="4">
    <source>
        <dbReference type="EMBL" id="QOY35471.1"/>
    </source>
</evidence>
<dbReference type="RefSeq" id="WP_071318072.1">
    <property type="nucleotide sequence ID" value="NZ_CP063356.2"/>
</dbReference>
<dbReference type="PANTHER" id="PTHR23088">
    <property type="entry name" value="NITRILASE-RELATED"/>
    <property type="match status" value="1"/>
</dbReference>
<dbReference type="PANTHER" id="PTHR23088:SF27">
    <property type="entry name" value="DEAMINATED GLUTATHIONE AMIDASE"/>
    <property type="match status" value="1"/>
</dbReference>
<dbReference type="Pfam" id="PF00795">
    <property type="entry name" value="CN_hydrolase"/>
    <property type="match status" value="1"/>
</dbReference>
<dbReference type="OrthoDB" id="9811121at2"/>
<reference evidence="4 5" key="2">
    <citation type="journal article" date="2017" name="Genome Announc.">
        <title>Draft Genome Sequences of Four Alkaliphilic Bacteria Belonging to the Anaerobacillus Genus.</title>
        <authorList>
            <person name="Bassil N.M."/>
            <person name="Lloyd J.R."/>
        </authorList>
    </citation>
    <scope>NUCLEOTIDE SEQUENCE [LARGE SCALE GENOMIC DNA]</scope>
    <source>
        <strain evidence="4 5">NB2006</strain>
    </source>
</reference>
<dbReference type="AlphaFoldDB" id="A0A1S2LEU2"/>
<feature type="domain" description="CN hydrolase" evidence="2">
    <location>
        <begin position="1"/>
        <end position="237"/>
    </location>
</feature>
<organism evidence="3 5">
    <name type="scientific">Anaerobacillus isosaccharinicus</name>
    <dbReference type="NCBI Taxonomy" id="1532552"/>
    <lineage>
        <taxon>Bacteria</taxon>
        <taxon>Bacillati</taxon>
        <taxon>Bacillota</taxon>
        <taxon>Bacilli</taxon>
        <taxon>Bacillales</taxon>
        <taxon>Bacillaceae</taxon>
        <taxon>Anaerobacillus</taxon>
    </lineage>
</organism>
<reference evidence="4" key="4">
    <citation type="submission" date="2020-10" db="EMBL/GenBank/DDBJ databases">
        <authorList>
            <person name="Bassil N.M."/>
            <person name="Lloyd J.R."/>
        </authorList>
    </citation>
    <scope>NUCLEOTIDE SEQUENCE</scope>
    <source>
        <strain evidence="4">NB2006</strain>
    </source>
</reference>
<name>A0A1S2LEU2_9BACI</name>
<dbReference type="InterPro" id="IPR003010">
    <property type="entry name" value="C-N_Hydrolase"/>
</dbReference>
<keyword evidence="3" id="KW-0378">Hydrolase</keyword>
<dbReference type="InterPro" id="IPR036526">
    <property type="entry name" value="C-N_Hydrolase_sf"/>
</dbReference>
<reference evidence="4 5" key="3">
    <citation type="journal article" date="2019" name="Int. J. Syst. Evol. Microbiol.">
        <title>Anaerobacillus isosaccharinicus sp. nov., an alkaliphilic bacterium which degrades isosaccharinic acid.</title>
        <authorList>
            <person name="Bassil N.M."/>
            <person name="Lloyd J.R."/>
        </authorList>
    </citation>
    <scope>NUCLEOTIDE SEQUENCE [LARGE SCALE GENOMIC DNA]</scope>
    <source>
        <strain evidence="4 5">NB2006</strain>
    </source>
</reference>
<dbReference type="PROSITE" id="PS50263">
    <property type="entry name" value="CN_HYDROLASE"/>
    <property type="match status" value="1"/>
</dbReference>
<protein>
    <submittedName>
        <fullName evidence="4">Carbon-nitrogen family hydrolase</fullName>
    </submittedName>
    <submittedName>
        <fullName evidence="3">Carbon-nitrogen hydrolase</fullName>
    </submittedName>
</protein>
<dbReference type="Proteomes" id="UP000180175">
    <property type="component" value="Chromosome"/>
</dbReference>
<evidence type="ECO:0000313" key="3">
    <source>
        <dbReference type="EMBL" id="OIJ11042.1"/>
    </source>
</evidence>
<evidence type="ECO:0000256" key="1">
    <source>
        <dbReference type="ARBA" id="ARBA00010613"/>
    </source>
</evidence>
<dbReference type="EMBL" id="LQXD01000142">
    <property type="protein sequence ID" value="OIJ11042.1"/>
    <property type="molecule type" value="Genomic_DNA"/>
</dbReference>
<gene>
    <name evidence="4" type="ORF">AWH56_022750</name>
    <name evidence="3" type="ORF">AWH56_16315</name>
</gene>
<dbReference type="CDD" id="cd07583">
    <property type="entry name" value="nitrilase_5"/>
    <property type="match status" value="1"/>
</dbReference>
<dbReference type="KEGG" id="aia:AWH56_022750"/>
<dbReference type="GO" id="GO:0016787">
    <property type="term" value="F:hydrolase activity"/>
    <property type="evidence" value="ECO:0007669"/>
    <property type="project" value="UniProtKB-KW"/>
</dbReference>
<comment type="similarity">
    <text evidence="1">Belongs to the carbon-nitrogen hydrolase superfamily. NIT1/NIT2 family.</text>
</comment>
<dbReference type="SUPFAM" id="SSF56317">
    <property type="entry name" value="Carbon-nitrogen hydrolase"/>
    <property type="match status" value="1"/>
</dbReference>